<name>A0A387BJU4_9MICO</name>
<dbReference type="PANTHER" id="PTHR43776:SF7">
    <property type="entry name" value="D,D-DIPEPTIDE TRANSPORT ATP-BINDING PROTEIN DDPF-RELATED"/>
    <property type="match status" value="1"/>
</dbReference>
<dbReference type="SMART" id="SM00382">
    <property type="entry name" value="AAA"/>
    <property type="match status" value="1"/>
</dbReference>
<comment type="similarity">
    <text evidence="1">Belongs to the ABC transporter superfamily.</text>
</comment>
<dbReference type="CDD" id="cd03257">
    <property type="entry name" value="ABC_NikE_OppD_transporters"/>
    <property type="match status" value="1"/>
</dbReference>
<evidence type="ECO:0000256" key="1">
    <source>
        <dbReference type="ARBA" id="ARBA00005417"/>
    </source>
</evidence>
<dbReference type="GO" id="GO:0005524">
    <property type="term" value="F:ATP binding"/>
    <property type="evidence" value="ECO:0007669"/>
    <property type="project" value="UniProtKB-KW"/>
</dbReference>
<dbReference type="PROSITE" id="PS50893">
    <property type="entry name" value="ABC_TRANSPORTER_2"/>
    <property type="match status" value="1"/>
</dbReference>
<evidence type="ECO:0000313" key="6">
    <source>
        <dbReference type="EMBL" id="AYG04385.1"/>
    </source>
</evidence>
<dbReference type="InterPro" id="IPR003439">
    <property type="entry name" value="ABC_transporter-like_ATP-bd"/>
</dbReference>
<dbReference type="Proteomes" id="UP000275069">
    <property type="component" value="Chromosome"/>
</dbReference>
<dbReference type="PANTHER" id="PTHR43776">
    <property type="entry name" value="TRANSPORT ATP-BINDING PROTEIN"/>
    <property type="match status" value="1"/>
</dbReference>
<dbReference type="PROSITE" id="PS00211">
    <property type="entry name" value="ABC_TRANSPORTER_1"/>
    <property type="match status" value="1"/>
</dbReference>
<evidence type="ECO:0000256" key="2">
    <source>
        <dbReference type="ARBA" id="ARBA00022448"/>
    </source>
</evidence>
<evidence type="ECO:0000313" key="7">
    <source>
        <dbReference type="Proteomes" id="UP000275069"/>
    </source>
</evidence>
<keyword evidence="2" id="KW-0813">Transport</keyword>
<dbReference type="EMBL" id="CP032624">
    <property type="protein sequence ID" value="AYG04385.1"/>
    <property type="molecule type" value="Genomic_DNA"/>
</dbReference>
<gene>
    <name evidence="6" type="ORF">D7I44_13180</name>
</gene>
<keyword evidence="7" id="KW-1185">Reference proteome</keyword>
<dbReference type="OrthoDB" id="8481147at2"/>
<accession>A0A387BJU4</accession>
<protein>
    <submittedName>
        <fullName evidence="6">ABC transporter ATP-binding protein</fullName>
    </submittedName>
</protein>
<dbReference type="Pfam" id="PF00005">
    <property type="entry name" value="ABC_tran"/>
    <property type="match status" value="1"/>
</dbReference>
<evidence type="ECO:0000259" key="5">
    <source>
        <dbReference type="PROSITE" id="PS50893"/>
    </source>
</evidence>
<dbReference type="InterPro" id="IPR050319">
    <property type="entry name" value="ABC_transp_ATP-bind"/>
</dbReference>
<sequence>MTLLTATGLTRDHRLPRRTLFGAPRVAHALRGVDLEVAAGEVVAVIGESGSGKTTLVRLLLALDQPTAGRVTFDGREVKPGSAAGLRWLRRETGIVLQDPYSSLDPRFTVRRVVAEPLRALGVAGDHRALVDEVLARVGLDASFAERYPHELSGGQRQRVALARAIVHGPRLLVGDEPLSALDVTVRAQVLELLVELRRELGLTIVLVSHDIGLVQHVADRVVVMHDGAIVEQGSTGEVLARPEHPYTRSLVAAAPRLA</sequence>
<dbReference type="GO" id="GO:0016887">
    <property type="term" value="F:ATP hydrolysis activity"/>
    <property type="evidence" value="ECO:0007669"/>
    <property type="project" value="InterPro"/>
</dbReference>
<keyword evidence="3" id="KW-0547">Nucleotide-binding</keyword>
<dbReference type="InterPro" id="IPR017871">
    <property type="entry name" value="ABC_transporter-like_CS"/>
</dbReference>
<evidence type="ECO:0000256" key="4">
    <source>
        <dbReference type="ARBA" id="ARBA00022840"/>
    </source>
</evidence>
<evidence type="ECO:0000256" key="3">
    <source>
        <dbReference type="ARBA" id="ARBA00022741"/>
    </source>
</evidence>
<organism evidence="6 7">
    <name type="scientific">Gryllotalpicola protaetiae</name>
    <dbReference type="NCBI Taxonomy" id="2419771"/>
    <lineage>
        <taxon>Bacteria</taxon>
        <taxon>Bacillati</taxon>
        <taxon>Actinomycetota</taxon>
        <taxon>Actinomycetes</taxon>
        <taxon>Micrococcales</taxon>
        <taxon>Microbacteriaceae</taxon>
        <taxon>Gryllotalpicola</taxon>
    </lineage>
</organism>
<dbReference type="GO" id="GO:0055085">
    <property type="term" value="P:transmembrane transport"/>
    <property type="evidence" value="ECO:0007669"/>
    <property type="project" value="UniProtKB-ARBA"/>
</dbReference>
<dbReference type="AlphaFoldDB" id="A0A387BJU4"/>
<dbReference type="InterPro" id="IPR003593">
    <property type="entry name" value="AAA+_ATPase"/>
</dbReference>
<dbReference type="SUPFAM" id="SSF52540">
    <property type="entry name" value="P-loop containing nucleoside triphosphate hydrolases"/>
    <property type="match status" value="1"/>
</dbReference>
<proteinExistence type="inferred from homology"/>
<dbReference type="InterPro" id="IPR027417">
    <property type="entry name" value="P-loop_NTPase"/>
</dbReference>
<dbReference type="RefSeq" id="WP_120789915.1">
    <property type="nucleotide sequence ID" value="NZ_CP032624.1"/>
</dbReference>
<dbReference type="Gene3D" id="3.40.50.300">
    <property type="entry name" value="P-loop containing nucleotide triphosphate hydrolases"/>
    <property type="match status" value="1"/>
</dbReference>
<dbReference type="KEGG" id="gry:D7I44_13180"/>
<keyword evidence="4 6" id="KW-0067">ATP-binding</keyword>
<feature type="domain" description="ABC transporter" evidence="5">
    <location>
        <begin position="15"/>
        <end position="252"/>
    </location>
</feature>
<reference evidence="6 7" key="1">
    <citation type="submission" date="2018-09" db="EMBL/GenBank/DDBJ databases">
        <title>Genome sequencing of strain 2DFW10M-5.</title>
        <authorList>
            <person name="Heo J."/>
            <person name="Kim S.-J."/>
            <person name="Kwon S.-W."/>
        </authorList>
    </citation>
    <scope>NUCLEOTIDE SEQUENCE [LARGE SCALE GENOMIC DNA]</scope>
    <source>
        <strain evidence="6 7">2DFW10M-5</strain>
    </source>
</reference>